<evidence type="ECO:0000259" key="7">
    <source>
        <dbReference type="Pfam" id="PF19038"/>
    </source>
</evidence>
<dbReference type="PRINTS" id="PR01546">
    <property type="entry name" value="YEAST73DUF"/>
</dbReference>
<feature type="compositionally biased region" description="Basic and acidic residues" evidence="4">
    <location>
        <begin position="421"/>
        <end position="430"/>
    </location>
</feature>
<keyword evidence="9" id="KW-1185">Reference proteome</keyword>
<dbReference type="GO" id="GO:0032585">
    <property type="term" value="C:multivesicular body membrane"/>
    <property type="evidence" value="ECO:0007669"/>
    <property type="project" value="UniProtKB-SubCell"/>
</dbReference>
<dbReference type="HOGENOM" id="CLU_014574_2_0_1"/>
<evidence type="ECO:0000256" key="2">
    <source>
        <dbReference type="ARBA" id="ARBA00018132"/>
    </source>
</evidence>
<keyword evidence="3" id="KW-0926">Vacuole</keyword>
<feature type="compositionally biased region" description="Low complexity" evidence="4">
    <location>
        <begin position="1"/>
        <end position="20"/>
    </location>
</feature>
<comment type="similarity">
    <text evidence="3">Belongs to the MON1/SAND family.</text>
</comment>
<dbReference type="GO" id="GO:0000329">
    <property type="term" value="C:fungal-type vacuole membrane"/>
    <property type="evidence" value="ECO:0007669"/>
    <property type="project" value="TreeGrafter"/>
</dbReference>
<dbReference type="OrthoDB" id="272411at2759"/>
<dbReference type="Pfam" id="PF19038">
    <property type="entry name" value="Fuz_longin_3"/>
    <property type="match status" value="1"/>
</dbReference>
<comment type="function">
    <text evidence="3">Required for multiple vacuole delivery pathways including the cytoplasm to vacuole transport (Cvt), autophagy, pexophagy and endocytosis.</text>
</comment>
<dbReference type="GO" id="GO:0006914">
    <property type="term" value="P:autophagy"/>
    <property type="evidence" value="ECO:0007669"/>
    <property type="project" value="UniProtKB-UniRule"/>
</dbReference>
<reference evidence="9" key="2">
    <citation type="submission" date="2015-01" db="EMBL/GenBank/DDBJ databases">
        <title>Evolutionary Origins and Diversification of the Mycorrhizal Mutualists.</title>
        <authorList>
            <consortium name="DOE Joint Genome Institute"/>
            <consortium name="Mycorrhizal Genomics Consortium"/>
            <person name="Kohler A."/>
            <person name="Kuo A."/>
            <person name="Nagy L.G."/>
            <person name="Floudas D."/>
            <person name="Copeland A."/>
            <person name="Barry K.W."/>
            <person name="Cichocki N."/>
            <person name="Veneault-Fourrey C."/>
            <person name="LaButti K."/>
            <person name="Lindquist E.A."/>
            <person name="Lipzen A."/>
            <person name="Lundell T."/>
            <person name="Morin E."/>
            <person name="Murat C."/>
            <person name="Riley R."/>
            <person name="Ohm R."/>
            <person name="Sun H."/>
            <person name="Tunlid A."/>
            <person name="Henrissat B."/>
            <person name="Grigoriev I.V."/>
            <person name="Hibbett D.S."/>
            <person name="Martin F."/>
        </authorList>
    </citation>
    <scope>NUCLEOTIDE SEQUENCE [LARGE SCALE GENOMIC DNA]</scope>
    <source>
        <strain evidence="9">F 1598</strain>
    </source>
</reference>
<proteinExistence type="inferred from homology"/>
<dbReference type="FunCoup" id="A0A0C3GEG6">
    <property type="interactions" value="239"/>
</dbReference>
<dbReference type="GO" id="GO:0035658">
    <property type="term" value="C:Mon1-Ccz1 complex"/>
    <property type="evidence" value="ECO:0007669"/>
    <property type="project" value="TreeGrafter"/>
</dbReference>
<comment type="subcellular location">
    <subcellularLocation>
        <location evidence="3">Endosome</location>
        <location evidence="3">Multivesicular body membrane</location>
        <topology evidence="3">Peripheral membrane protein</topology>
    </subcellularLocation>
    <subcellularLocation>
        <location evidence="1 3">Prevacuolar compartment membrane</location>
        <topology evidence="1 3">Peripheral membrane protein</topology>
    </subcellularLocation>
    <subcellularLocation>
        <location evidence="3">Vacuole membrane</location>
        <topology evidence="3">Peripheral membrane protein</topology>
    </subcellularLocation>
</comment>
<evidence type="ECO:0000259" key="5">
    <source>
        <dbReference type="Pfam" id="PF19036"/>
    </source>
</evidence>
<dbReference type="InterPro" id="IPR043972">
    <property type="entry name" value="FUZ/MON1/HPS1_longin_1"/>
</dbReference>
<keyword evidence="3" id="KW-0967">Endosome</keyword>
<feature type="domain" description="FUZ/MON1/HPS1 second Longin" evidence="6">
    <location>
        <begin position="330"/>
        <end position="401"/>
    </location>
</feature>
<feature type="region of interest" description="Disordered" evidence="4">
    <location>
        <begin position="1"/>
        <end position="80"/>
    </location>
</feature>
<dbReference type="GO" id="GO:0016192">
    <property type="term" value="P:vesicle-mediated transport"/>
    <property type="evidence" value="ECO:0007669"/>
    <property type="project" value="InterPro"/>
</dbReference>
<feature type="region of interest" description="Disordered" evidence="4">
    <location>
        <begin position="127"/>
        <end position="157"/>
    </location>
</feature>
<feature type="region of interest" description="Disordered" evidence="4">
    <location>
        <begin position="404"/>
        <end position="448"/>
    </location>
</feature>
<accession>A0A0C3GEG6</accession>
<evidence type="ECO:0000256" key="1">
    <source>
        <dbReference type="ARBA" id="ARBA00004380"/>
    </source>
</evidence>
<feature type="domain" description="FUZ/MON1/HPS1 third Longin" evidence="7">
    <location>
        <begin position="508"/>
        <end position="611"/>
    </location>
</feature>
<feature type="compositionally biased region" description="Polar residues" evidence="4">
    <location>
        <begin position="130"/>
        <end position="142"/>
    </location>
</feature>
<dbReference type="InterPro" id="IPR004353">
    <property type="entry name" value="Mon1"/>
</dbReference>
<feature type="domain" description="FUZ/MON1/HPS1 first Longin" evidence="5">
    <location>
        <begin position="166"/>
        <end position="290"/>
    </location>
</feature>
<dbReference type="PANTHER" id="PTHR13027">
    <property type="entry name" value="SAND PROTEIN-RELATED"/>
    <property type="match status" value="1"/>
</dbReference>
<organism evidence="8 9">
    <name type="scientific">Piloderma croceum (strain F 1598)</name>
    <dbReference type="NCBI Taxonomy" id="765440"/>
    <lineage>
        <taxon>Eukaryota</taxon>
        <taxon>Fungi</taxon>
        <taxon>Dikarya</taxon>
        <taxon>Basidiomycota</taxon>
        <taxon>Agaricomycotina</taxon>
        <taxon>Agaricomycetes</taxon>
        <taxon>Agaricomycetidae</taxon>
        <taxon>Atheliales</taxon>
        <taxon>Atheliaceae</taxon>
        <taxon>Piloderma</taxon>
    </lineage>
</organism>
<feature type="compositionally biased region" description="Polar residues" evidence="4">
    <location>
        <begin position="33"/>
        <end position="80"/>
    </location>
</feature>
<dbReference type="InterPro" id="IPR043971">
    <property type="entry name" value="FUZ/MON1/HPS1_longin_2"/>
</dbReference>
<name>A0A0C3GEG6_PILCF</name>
<evidence type="ECO:0000256" key="3">
    <source>
        <dbReference type="RuleBase" id="RU367048"/>
    </source>
</evidence>
<dbReference type="STRING" id="765440.A0A0C3GEG6"/>
<evidence type="ECO:0000259" key="6">
    <source>
        <dbReference type="Pfam" id="PF19037"/>
    </source>
</evidence>
<evidence type="ECO:0000313" key="9">
    <source>
        <dbReference type="Proteomes" id="UP000054166"/>
    </source>
</evidence>
<sequence length="622" mass="68465">MALTPRSRTPSRTGTPIPGRSPSRLVVPHTLRPTHSLSNLHVHSHGSPSAMSATLPTQSTSVTAHATPPTNHELDSSASSVDNVEGILVQEADTDVDTIDEEEGNAVGYIAADPESKQNLRDQLRRTLSKRQSNADITSPRASQKRRHVDVDEIAHDSAPAYPPREYFVLTDAGKPVFTSRPGGDDSEDLSSTMGITQAIISVFLDEGDKLRCINAGNTRITFLLRPPLYYVCVSSWGEPESVTRSHLEYLHLQILSVVTATQLRRIFERRTNFDLRRLLNGAETFMTSLLFRLEFDMAMSTSSLRCLKLDAAIRSRAAEALAPTSKMKDILYIILIARGSVITLIRPKKHSIHPADLHILMNTVHAPSILNSPASASWIPVCLPKFNPAGFVNSYISFLRKGEEEAQQADSSGGESAETPTRDDSRPHNGDASSTVSPERSGKPNTHKLDSGIALVCISGGGEFETVRTWCDAVTKKLESEATLDAISDAIRSGSTEYSVSELGIPGLRHFVYKSRSHVQVTLPTFEEPYDSLHEKRRIITLYQILHDAIHAKSGQEGPLKLQYIRTERESVMGWITQPFELYIALSPRLPKSAAVGAANAVARWVKKEEGRLFLRDAPVF</sequence>
<evidence type="ECO:0000313" key="8">
    <source>
        <dbReference type="EMBL" id="KIM89026.1"/>
    </source>
</evidence>
<dbReference type="InterPro" id="IPR043970">
    <property type="entry name" value="FUZ/MON1/HPS1_longin_3"/>
</dbReference>
<keyword evidence="3" id="KW-0653">Protein transport</keyword>
<keyword evidence="3" id="KW-0472">Membrane</keyword>
<keyword evidence="3" id="KW-0072">Autophagy</keyword>
<evidence type="ECO:0000256" key="4">
    <source>
        <dbReference type="SAM" id="MobiDB-lite"/>
    </source>
</evidence>
<dbReference type="Pfam" id="PF19036">
    <property type="entry name" value="Fuz_longin_1"/>
    <property type="match status" value="1"/>
</dbReference>
<reference evidence="8 9" key="1">
    <citation type="submission" date="2014-04" db="EMBL/GenBank/DDBJ databases">
        <authorList>
            <consortium name="DOE Joint Genome Institute"/>
            <person name="Kuo A."/>
            <person name="Tarkka M."/>
            <person name="Buscot F."/>
            <person name="Kohler A."/>
            <person name="Nagy L.G."/>
            <person name="Floudas D."/>
            <person name="Copeland A."/>
            <person name="Barry K.W."/>
            <person name="Cichocki N."/>
            <person name="Veneault-Fourrey C."/>
            <person name="LaButti K."/>
            <person name="Lindquist E.A."/>
            <person name="Lipzen A."/>
            <person name="Lundell T."/>
            <person name="Morin E."/>
            <person name="Murat C."/>
            <person name="Sun H."/>
            <person name="Tunlid A."/>
            <person name="Henrissat B."/>
            <person name="Grigoriev I.V."/>
            <person name="Hibbett D.S."/>
            <person name="Martin F."/>
            <person name="Nordberg H.P."/>
            <person name="Cantor M.N."/>
            <person name="Hua S.X."/>
        </authorList>
    </citation>
    <scope>NUCLEOTIDE SEQUENCE [LARGE SCALE GENOMIC DNA]</scope>
    <source>
        <strain evidence="8 9">F 1598</strain>
    </source>
</reference>
<dbReference type="EMBL" id="KN832975">
    <property type="protein sequence ID" value="KIM89026.1"/>
    <property type="molecule type" value="Genomic_DNA"/>
</dbReference>
<dbReference type="Proteomes" id="UP000054166">
    <property type="component" value="Unassembled WGS sequence"/>
</dbReference>
<dbReference type="AlphaFoldDB" id="A0A0C3GEG6"/>
<dbReference type="GO" id="GO:0006623">
    <property type="term" value="P:protein targeting to vacuole"/>
    <property type="evidence" value="ECO:0007669"/>
    <property type="project" value="UniProtKB-UniRule"/>
</dbReference>
<keyword evidence="3" id="KW-0813">Transport</keyword>
<dbReference type="InParanoid" id="A0A0C3GEG6"/>
<dbReference type="PANTHER" id="PTHR13027:SF7">
    <property type="entry name" value="VACUOLAR FUSION PROTEIN MON1 HOMOLOG"/>
    <property type="match status" value="1"/>
</dbReference>
<gene>
    <name evidence="8" type="ORF">PILCRDRAFT_2334</name>
</gene>
<protein>
    <recommendedName>
        <fullName evidence="2 3">Vacuolar fusion protein MON1</fullName>
    </recommendedName>
</protein>
<dbReference type="Pfam" id="PF19037">
    <property type="entry name" value="Fuz_longin_2"/>
    <property type="match status" value="1"/>
</dbReference>